<dbReference type="EMBL" id="BLLK01000045">
    <property type="protein sequence ID" value="GFH50930.1"/>
    <property type="molecule type" value="Genomic_DNA"/>
</dbReference>
<organism evidence="3 4">
    <name type="scientific">Chaetoceros tenuissimus</name>
    <dbReference type="NCBI Taxonomy" id="426638"/>
    <lineage>
        <taxon>Eukaryota</taxon>
        <taxon>Sar</taxon>
        <taxon>Stramenopiles</taxon>
        <taxon>Ochrophyta</taxon>
        <taxon>Bacillariophyta</taxon>
        <taxon>Coscinodiscophyceae</taxon>
        <taxon>Chaetocerotophycidae</taxon>
        <taxon>Chaetocerotales</taxon>
        <taxon>Chaetocerotaceae</taxon>
        <taxon>Chaetoceros</taxon>
    </lineage>
</organism>
<evidence type="ECO:0000313" key="4">
    <source>
        <dbReference type="Proteomes" id="UP001054902"/>
    </source>
</evidence>
<reference evidence="3 4" key="1">
    <citation type="journal article" date="2021" name="Sci. Rep.">
        <title>The genome of the diatom Chaetoceros tenuissimus carries an ancient integrated fragment of an extant virus.</title>
        <authorList>
            <person name="Hongo Y."/>
            <person name="Kimura K."/>
            <person name="Takaki Y."/>
            <person name="Yoshida Y."/>
            <person name="Baba S."/>
            <person name="Kobayashi G."/>
            <person name="Nagasaki K."/>
            <person name="Hano T."/>
            <person name="Tomaru Y."/>
        </authorList>
    </citation>
    <scope>NUCLEOTIDE SEQUENCE [LARGE SCALE GENOMIC DNA]</scope>
    <source>
        <strain evidence="3 4">NIES-3715</strain>
    </source>
</reference>
<feature type="region of interest" description="Disordered" evidence="2">
    <location>
        <begin position="177"/>
        <end position="204"/>
    </location>
</feature>
<keyword evidence="1" id="KW-0175">Coiled coil</keyword>
<accession>A0AAD3H5A4</accession>
<protein>
    <recommendedName>
        <fullName evidence="5">NFACT RNA-binding domain-containing protein</fullName>
    </recommendedName>
</protein>
<evidence type="ECO:0000256" key="1">
    <source>
        <dbReference type="SAM" id="Coils"/>
    </source>
</evidence>
<gene>
    <name evidence="3" type="ORF">CTEN210_07406</name>
</gene>
<sequence length="384" mass="43189">MYRKSFAIAIMIANISRRMFVSSFASPSYRSISFVTRAQSRNHVALSSIQVRKFTGLFSSSETEDAGKTLESSWNIPELKKEAARLTLRCHKKIGKASTKLNQANQIVEELMSNPDATDDELEACPDVKSLETNYQELKDRLSKLNLLEEKLQKVKSGKSVVLPEEIASLALELEVTDAPPQRQPRGAKKKKGPRKEAPRKPYFTYTSKNNIEIRVGRRSEDNDELSCNPKHGDGPDWWMHAAGCPGSHVVIRCHDEQLDPDVKKDAAALAARQSKCGGNTIKRLQENDKMVHIPSFLVGSVTSGAGFLMIHRELSHRQLLSSRWILAEEAEQELTRLFEHAKATMNNTPKPDAANIDVGKYVKDYRKKIDDSIDQVREFASKK</sequence>
<dbReference type="AlphaFoldDB" id="A0AAD3H5A4"/>
<comment type="caution">
    <text evidence="3">The sequence shown here is derived from an EMBL/GenBank/DDBJ whole genome shotgun (WGS) entry which is preliminary data.</text>
</comment>
<feature type="coiled-coil region" evidence="1">
    <location>
        <begin position="94"/>
        <end position="155"/>
    </location>
</feature>
<evidence type="ECO:0000313" key="3">
    <source>
        <dbReference type="EMBL" id="GFH50930.1"/>
    </source>
</evidence>
<keyword evidence="4" id="KW-1185">Reference proteome</keyword>
<proteinExistence type="predicted"/>
<evidence type="ECO:0000256" key="2">
    <source>
        <dbReference type="SAM" id="MobiDB-lite"/>
    </source>
</evidence>
<dbReference type="Proteomes" id="UP001054902">
    <property type="component" value="Unassembled WGS sequence"/>
</dbReference>
<evidence type="ECO:0008006" key="5">
    <source>
        <dbReference type="Google" id="ProtNLM"/>
    </source>
</evidence>
<name>A0AAD3H5A4_9STRA</name>